<proteinExistence type="predicted"/>
<sequence length="101" mass="11480">MPESTEIETRSFQTTSTLQHDKCSPESVEQSCSSWSNNDSEYTFGMHQPFNDNSASACDLEFSIEFEKNLQSFVGNKKSHFGECGPWAGKTDKSEKWRDLL</sequence>
<name>L1ICQ8_GUITC</name>
<reference evidence="3" key="3">
    <citation type="submission" date="2015-06" db="UniProtKB">
        <authorList>
            <consortium name="EnsemblProtists"/>
        </authorList>
    </citation>
    <scope>IDENTIFICATION</scope>
</reference>
<evidence type="ECO:0000313" key="3">
    <source>
        <dbReference type="EnsemblProtists" id="EKX34036"/>
    </source>
</evidence>
<evidence type="ECO:0000313" key="4">
    <source>
        <dbReference type="Proteomes" id="UP000011087"/>
    </source>
</evidence>
<keyword evidence="4" id="KW-1185">Reference proteome</keyword>
<dbReference type="EnsemblProtists" id="EKX34036">
    <property type="protein sequence ID" value="EKX34036"/>
    <property type="gene ID" value="GUITHDRAFT_155852"/>
</dbReference>
<dbReference type="PaxDb" id="55529-EKX34036"/>
<dbReference type="HOGENOM" id="CLU_2297053_0_0_1"/>
<dbReference type="Proteomes" id="UP000011087">
    <property type="component" value="Unassembled WGS sequence"/>
</dbReference>
<dbReference type="EMBL" id="JH993121">
    <property type="protein sequence ID" value="EKX34036.1"/>
    <property type="molecule type" value="Genomic_DNA"/>
</dbReference>
<accession>L1ICQ8</accession>
<evidence type="ECO:0000313" key="2">
    <source>
        <dbReference type="EMBL" id="EKX34036.1"/>
    </source>
</evidence>
<protein>
    <submittedName>
        <fullName evidence="2 3">Uncharacterized protein</fullName>
    </submittedName>
</protein>
<gene>
    <name evidence="2" type="ORF">GUITHDRAFT_155852</name>
</gene>
<reference evidence="2 4" key="1">
    <citation type="journal article" date="2012" name="Nature">
        <title>Algal genomes reveal evolutionary mosaicism and the fate of nucleomorphs.</title>
        <authorList>
            <consortium name="DOE Joint Genome Institute"/>
            <person name="Curtis B.A."/>
            <person name="Tanifuji G."/>
            <person name="Burki F."/>
            <person name="Gruber A."/>
            <person name="Irimia M."/>
            <person name="Maruyama S."/>
            <person name="Arias M.C."/>
            <person name="Ball S.G."/>
            <person name="Gile G.H."/>
            <person name="Hirakawa Y."/>
            <person name="Hopkins J.F."/>
            <person name="Kuo A."/>
            <person name="Rensing S.A."/>
            <person name="Schmutz J."/>
            <person name="Symeonidi A."/>
            <person name="Elias M."/>
            <person name="Eveleigh R.J."/>
            <person name="Herman E.K."/>
            <person name="Klute M.J."/>
            <person name="Nakayama T."/>
            <person name="Obornik M."/>
            <person name="Reyes-Prieto A."/>
            <person name="Armbrust E.V."/>
            <person name="Aves S.J."/>
            <person name="Beiko R.G."/>
            <person name="Coutinho P."/>
            <person name="Dacks J.B."/>
            <person name="Durnford D.G."/>
            <person name="Fast N.M."/>
            <person name="Green B.R."/>
            <person name="Grisdale C.J."/>
            <person name="Hempel F."/>
            <person name="Henrissat B."/>
            <person name="Hoppner M.P."/>
            <person name="Ishida K."/>
            <person name="Kim E."/>
            <person name="Koreny L."/>
            <person name="Kroth P.G."/>
            <person name="Liu Y."/>
            <person name="Malik S.B."/>
            <person name="Maier U.G."/>
            <person name="McRose D."/>
            <person name="Mock T."/>
            <person name="Neilson J.A."/>
            <person name="Onodera N.T."/>
            <person name="Poole A.M."/>
            <person name="Pritham E.J."/>
            <person name="Richards T.A."/>
            <person name="Rocap G."/>
            <person name="Roy S.W."/>
            <person name="Sarai C."/>
            <person name="Schaack S."/>
            <person name="Shirato S."/>
            <person name="Slamovits C.H."/>
            <person name="Spencer D.F."/>
            <person name="Suzuki S."/>
            <person name="Worden A.Z."/>
            <person name="Zauner S."/>
            <person name="Barry K."/>
            <person name="Bell C."/>
            <person name="Bharti A.K."/>
            <person name="Crow J.A."/>
            <person name="Grimwood J."/>
            <person name="Kramer R."/>
            <person name="Lindquist E."/>
            <person name="Lucas S."/>
            <person name="Salamov A."/>
            <person name="McFadden G.I."/>
            <person name="Lane C.E."/>
            <person name="Keeling P.J."/>
            <person name="Gray M.W."/>
            <person name="Grigoriev I.V."/>
            <person name="Archibald J.M."/>
        </authorList>
    </citation>
    <scope>NUCLEOTIDE SEQUENCE</scope>
    <source>
        <strain evidence="2 4">CCMP2712</strain>
    </source>
</reference>
<reference evidence="4" key="2">
    <citation type="submission" date="2012-11" db="EMBL/GenBank/DDBJ databases">
        <authorList>
            <person name="Kuo A."/>
            <person name="Curtis B.A."/>
            <person name="Tanifuji G."/>
            <person name="Burki F."/>
            <person name="Gruber A."/>
            <person name="Irimia M."/>
            <person name="Maruyama S."/>
            <person name="Arias M.C."/>
            <person name="Ball S.G."/>
            <person name="Gile G.H."/>
            <person name="Hirakawa Y."/>
            <person name="Hopkins J.F."/>
            <person name="Rensing S.A."/>
            <person name="Schmutz J."/>
            <person name="Symeonidi A."/>
            <person name="Elias M."/>
            <person name="Eveleigh R.J."/>
            <person name="Herman E.K."/>
            <person name="Klute M.J."/>
            <person name="Nakayama T."/>
            <person name="Obornik M."/>
            <person name="Reyes-Prieto A."/>
            <person name="Armbrust E.V."/>
            <person name="Aves S.J."/>
            <person name="Beiko R.G."/>
            <person name="Coutinho P."/>
            <person name="Dacks J.B."/>
            <person name="Durnford D.G."/>
            <person name="Fast N.M."/>
            <person name="Green B.R."/>
            <person name="Grisdale C."/>
            <person name="Hempe F."/>
            <person name="Henrissat B."/>
            <person name="Hoppner M.P."/>
            <person name="Ishida K.-I."/>
            <person name="Kim E."/>
            <person name="Koreny L."/>
            <person name="Kroth P.G."/>
            <person name="Liu Y."/>
            <person name="Malik S.-B."/>
            <person name="Maier U.G."/>
            <person name="McRose D."/>
            <person name="Mock T."/>
            <person name="Neilson J.A."/>
            <person name="Onodera N.T."/>
            <person name="Poole A.M."/>
            <person name="Pritham E.J."/>
            <person name="Richards T.A."/>
            <person name="Rocap G."/>
            <person name="Roy S.W."/>
            <person name="Sarai C."/>
            <person name="Schaack S."/>
            <person name="Shirato S."/>
            <person name="Slamovits C.H."/>
            <person name="Spencer D.F."/>
            <person name="Suzuki S."/>
            <person name="Worden A.Z."/>
            <person name="Zauner S."/>
            <person name="Barry K."/>
            <person name="Bell C."/>
            <person name="Bharti A.K."/>
            <person name="Crow J.A."/>
            <person name="Grimwood J."/>
            <person name="Kramer R."/>
            <person name="Lindquist E."/>
            <person name="Lucas S."/>
            <person name="Salamov A."/>
            <person name="McFadden G.I."/>
            <person name="Lane C.E."/>
            <person name="Keeling P.J."/>
            <person name="Gray M.W."/>
            <person name="Grigoriev I.V."/>
            <person name="Archibald J.M."/>
        </authorList>
    </citation>
    <scope>NUCLEOTIDE SEQUENCE</scope>
    <source>
        <strain evidence="4">CCMP2712</strain>
    </source>
</reference>
<dbReference type="KEGG" id="gtt:GUITHDRAFT_155852"/>
<dbReference type="GeneID" id="17290776"/>
<dbReference type="RefSeq" id="XP_005821016.1">
    <property type="nucleotide sequence ID" value="XM_005820959.1"/>
</dbReference>
<evidence type="ECO:0000256" key="1">
    <source>
        <dbReference type="SAM" id="MobiDB-lite"/>
    </source>
</evidence>
<feature type="region of interest" description="Disordered" evidence="1">
    <location>
        <begin position="1"/>
        <end position="25"/>
    </location>
</feature>
<organism evidence="2">
    <name type="scientific">Guillardia theta (strain CCMP2712)</name>
    <name type="common">Cryptophyte</name>
    <dbReference type="NCBI Taxonomy" id="905079"/>
    <lineage>
        <taxon>Eukaryota</taxon>
        <taxon>Cryptophyceae</taxon>
        <taxon>Pyrenomonadales</taxon>
        <taxon>Geminigeraceae</taxon>
        <taxon>Guillardia</taxon>
    </lineage>
</organism>
<dbReference type="AlphaFoldDB" id="L1ICQ8"/>